<feature type="transmembrane region" description="Helical" evidence="1">
    <location>
        <begin position="37"/>
        <end position="61"/>
    </location>
</feature>
<evidence type="ECO:0000259" key="2">
    <source>
        <dbReference type="Pfam" id="PF02698"/>
    </source>
</evidence>
<dbReference type="CDD" id="cd06259">
    <property type="entry name" value="YdcF-like"/>
    <property type="match status" value="1"/>
</dbReference>
<accession>A0A6I2UHP1</accession>
<protein>
    <submittedName>
        <fullName evidence="3">YdcF family protein</fullName>
    </submittedName>
</protein>
<sequence>MIYLLKFGASFVLPPGIFFVCFWLLSFYLWRRREVRAAVALFLVTGIFYLMSTQLVSSMLMGSLERSYEQPAAPAGDVIVMLGGGATADTPNMGELGNVCAAPASRLLAAAELYSRLHVPVLVSGGQVYEDSGPEAVIARRELMRLGVPEADILLEPDSLNTRQNAVFSGRIMKERGLARPVLVTSAFHMERSVLNFEKEGFQVTAYPTDYRTNRRQVFHYNKLMPSSAALDDSVIVLREKLRYLVTRYLE</sequence>
<dbReference type="AlphaFoldDB" id="A0A6I2UHP1"/>
<dbReference type="Proteomes" id="UP000433181">
    <property type="component" value="Unassembled WGS sequence"/>
</dbReference>
<keyword evidence="1" id="KW-1133">Transmembrane helix</keyword>
<dbReference type="InterPro" id="IPR003848">
    <property type="entry name" value="DUF218"/>
</dbReference>
<organism evidence="3 4">
    <name type="scientific">Anaerovibrio slackiae</name>
    <dbReference type="NCBI Taxonomy" id="2652309"/>
    <lineage>
        <taxon>Bacteria</taxon>
        <taxon>Bacillati</taxon>
        <taxon>Bacillota</taxon>
        <taxon>Negativicutes</taxon>
        <taxon>Selenomonadales</taxon>
        <taxon>Selenomonadaceae</taxon>
        <taxon>Anaerovibrio</taxon>
    </lineage>
</organism>
<evidence type="ECO:0000313" key="4">
    <source>
        <dbReference type="Proteomes" id="UP000433181"/>
    </source>
</evidence>
<dbReference type="GO" id="GO:0005886">
    <property type="term" value="C:plasma membrane"/>
    <property type="evidence" value="ECO:0007669"/>
    <property type="project" value="TreeGrafter"/>
</dbReference>
<dbReference type="Pfam" id="PF02698">
    <property type="entry name" value="DUF218"/>
    <property type="match status" value="1"/>
</dbReference>
<dbReference type="GeneID" id="96779024"/>
<dbReference type="Gene3D" id="3.40.50.620">
    <property type="entry name" value="HUPs"/>
    <property type="match status" value="1"/>
</dbReference>
<proteinExistence type="predicted"/>
<dbReference type="RefSeq" id="WP_277007037.1">
    <property type="nucleotide sequence ID" value="NZ_JAQXJM010000050.1"/>
</dbReference>
<feature type="domain" description="DUF218" evidence="2">
    <location>
        <begin position="77"/>
        <end position="241"/>
    </location>
</feature>
<feature type="transmembrane region" description="Helical" evidence="1">
    <location>
        <begin position="12"/>
        <end position="30"/>
    </location>
</feature>
<keyword evidence="1" id="KW-0472">Membrane</keyword>
<dbReference type="GO" id="GO:0043164">
    <property type="term" value="P:Gram-negative-bacterium-type cell wall biogenesis"/>
    <property type="evidence" value="ECO:0007669"/>
    <property type="project" value="TreeGrafter"/>
</dbReference>
<dbReference type="InterPro" id="IPR014729">
    <property type="entry name" value="Rossmann-like_a/b/a_fold"/>
</dbReference>
<dbReference type="PANTHER" id="PTHR30336">
    <property type="entry name" value="INNER MEMBRANE PROTEIN, PROBABLE PERMEASE"/>
    <property type="match status" value="1"/>
</dbReference>
<keyword evidence="1" id="KW-0812">Transmembrane</keyword>
<gene>
    <name evidence="3" type="ORF">FYJ84_08845</name>
</gene>
<dbReference type="PANTHER" id="PTHR30336:SF4">
    <property type="entry name" value="ENVELOPE BIOGENESIS FACTOR ELYC"/>
    <property type="match status" value="1"/>
</dbReference>
<keyword evidence="4" id="KW-1185">Reference proteome</keyword>
<evidence type="ECO:0000256" key="1">
    <source>
        <dbReference type="SAM" id="Phobius"/>
    </source>
</evidence>
<comment type="caution">
    <text evidence="3">The sequence shown here is derived from an EMBL/GenBank/DDBJ whole genome shotgun (WGS) entry which is preliminary data.</text>
</comment>
<dbReference type="GO" id="GO:0000270">
    <property type="term" value="P:peptidoglycan metabolic process"/>
    <property type="evidence" value="ECO:0007669"/>
    <property type="project" value="TreeGrafter"/>
</dbReference>
<evidence type="ECO:0000313" key="3">
    <source>
        <dbReference type="EMBL" id="MSU09090.1"/>
    </source>
</evidence>
<dbReference type="EMBL" id="VUNR01000016">
    <property type="protein sequence ID" value="MSU09090.1"/>
    <property type="molecule type" value="Genomic_DNA"/>
</dbReference>
<reference evidence="3 4" key="1">
    <citation type="submission" date="2019-08" db="EMBL/GenBank/DDBJ databases">
        <title>In-depth cultivation of the pig gut microbiome towards novel bacterial diversity and tailored functional studies.</title>
        <authorList>
            <person name="Wylensek D."/>
            <person name="Hitch T.C.A."/>
            <person name="Clavel T."/>
        </authorList>
    </citation>
    <scope>NUCLEOTIDE SEQUENCE [LARGE SCALE GENOMIC DNA]</scope>
    <source>
        <strain evidence="3 4">WCA-693-APC-5D-A</strain>
    </source>
</reference>
<name>A0A6I2UHP1_9FIRM</name>
<dbReference type="InterPro" id="IPR051599">
    <property type="entry name" value="Cell_Envelope_Assoc"/>
</dbReference>